<name>A0A7S8IH80_9CHLR</name>
<dbReference type="Pfam" id="PF03625">
    <property type="entry name" value="DUF302"/>
    <property type="match status" value="1"/>
</dbReference>
<accession>A0A7S8IH80</accession>
<protein>
    <submittedName>
        <fullName evidence="2">DUF302 domain-containing protein</fullName>
    </submittedName>
</protein>
<dbReference type="CDD" id="cd14797">
    <property type="entry name" value="DUF302"/>
    <property type="match status" value="1"/>
</dbReference>
<dbReference type="PANTHER" id="PTHR38342:SF1">
    <property type="entry name" value="SLR5037 PROTEIN"/>
    <property type="match status" value="1"/>
</dbReference>
<dbReference type="KEGG" id="pmet:G4Y79_19410"/>
<dbReference type="InterPro" id="IPR005180">
    <property type="entry name" value="DUF302"/>
</dbReference>
<dbReference type="PANTHER" id="PTHR38342">
    <property type="entry name" value="SLR5037 PROTEIN"/>
    <property type="match status" value="1"/>
</dbReference>
<gene>
    <name evidence="2" type="ORF">G4Y79_19410</name>
</gene>
<organism evidence="2 3">
    <name type="scientific">Phototrophicus methaneseepsis</name>
    <dbReference type="NCBI Taxonomy" id="2710758"/>
    <lineage>
        <taxon>Bacteria</taxon>
        <taxon>Bacillati</taxon>
        <taxon>Chloroflexota</taxon>
        <taxon>Candidatus Thermofontia</taxon>
        <taxon>Phototrophicales</taxon>
        <taxon>Phototrophicaceae</taxon>
        <taxon>Phototrophicus</taxon>
    </lineage>
</organism>
<dbReference type="SUPFAM" id="SSF103247">
    <property type="entry name" value="TT1751-like"/>
    <property type="match status" value="1"/>
</dbReference>
<evidence type="ECO:0000313" key="3">
    <source>
        <dbReference type="Proteomes" id="UP000594468"/>
    </source>
</evidence>
<keyword evidence="3" id="KW-1185">Reference proteome</keyword>
<dbReference type="InterPro" id="IPR016796">
    <property type="entry name" value="UCP021774"/>
</dbReference>
<dbReference type="Gene3D" id="3.30.310.70">
    <property type="entry name" value="TT1751-like domain"/>
    <property type="match status" value="1"/>
</dbReference>
<evidence type="ECO:0000259" key="1">
    <source>
        <dbReference type="Pfam" id="PF03625"/>
    </source>
</evidence>
<sequence>MVTAEKYGLKKTLSIDFDAAEAKVLAALKEQGFGILTEINVQNTLKQKLDVDMARYKILGACNPPLAHKALQAETEVGLLLPCNVVIYEDAQAGNTVVMAIDPMTMVQISDNEALQDVAVEAKARLEKALAAL</sequence>
<dbReference type="InterPro" id="IPR035923">
    <property type="entry name" value="TT1751-like_sf"/>
</dbReference>
<dbReference type="AlphaFoldDB" id="A0A7S8IH80"/>
<dbReference type="Proteomes" id="UP000594468">
    <property type="component" value="Chromosome"/>
</dbReference>
<feature type="domain" description="DUF302" evidence="1">
    <location>
        <begin position="39"/>
        <end position="103"/>
    </location>
</feature>
<dbReference type="PIRSF" id="PIRSF021774">
    <property type="entry name" value="UCP021774"/>
    <property type="match status" value="1"/>
</dbReference>
<proteinExistence type="predicted"/>
<evidence type="ECO:0000313" key="2">
    <source>
        <dbReference type="EMBL" id="QPC85258.1"/>
    </source>
</evidence>
<reference evidence="2 3" key="1">
    <citation type="submission" date="2020-02" db="EMBL/GenBank/DDBJ databases">
        <authorList>
            <person name="Zheng R.K."/>
            <person name="Sun C.M."/>
        </authorList>
    </citation>
    <scope>NUCLEOTIDE SEQUENCE [LARGE SCALE GENOMIC DNA]</scope>
    <source>
        <strain evidence="3">rifampicinis</strain>
    </source>
</reference>
<dbReference type="EMBL" id="CP062983">
    <property type="protein sequence ID" value="QPC85258.1"/>
    <property type="molecule type" value="Genomic_DNA"/>
</dbReference>